<reference evidence="2" key="1">
    <citation type="journal article" name="Emerg. Infect. Dis.">
        <title>Two cases of a newly characterized neisseria species.</title>
        <authorList>
            <person name="Mustapha M."/>
            <person name="Lemos A.P.S."/>
            <person name="Harrison L.H."/>
            <person name="Vantyne D."/>
            <person name="Sacchi C.T."/>
        </authorList>
    </citation>
    <scope>NUCLEOTIDE SEQUENCE</scope>
    <source>
        <strain evidence="2">N.95.16</strain>
    </source>
</reference>
<evidence type="ECO:0000256" key="1">
    <source>
        <dbReference type="SAM" id="Coils"/>
    </source>
</evidence>
<comment type="caution">
    <text evidence="2">The sequence shown here is derived from an EMBL/GenBank/DDBJ whole genome shotgun (WGS) entry which is preliminary data.</text>
</comment>
<organism evidence="2 3">
    <name type="scientific">Neisseria brasiliensis</name>
    <dbReference type="NCBI Taxonomy" id="2666100"/>
    <lineage>
        <taxon>Bacteria</taxon>
        <taxon>Pseudomonadati</taxon>
        <taxon>Pseudomonadota</taxon>
        <taxon>Betaproteobacteria</taxon>
        <taxon>Neisseriales</taxon>
        <taxon>Neisseriaceae</taxon>
        <taxon>Neisseria</taxon>
    </lineage>
</organism>
<name>A0A7X2KZ21_9NEIS</name>
<dbReference type="Proteomes" id="UP000486297">
    <property type="component" value="Unassembled WGS sequence"/>
</dbReference>
<sequence length="128" mass="14273">MKTIDTTGWTNEELKNFADTIYAGLGEVKEVDLNKALVENYLRCNQSAEAAQQLLLEGQATAGAAAVLSAATNALDKLVRLKMELAELEEKLYNIERVKTLERAMIETLKTLHNPEDVLATFKEFLED</sequence>
<proteinExistence type="predicted"/>
<feature type="coiled-coil region" evidence="1">
    <location>
        <begin position="71"/>
        <end position="98"/>
    </location>
</feature>
<accession>A0A7X2KZ21</accession>
<dbReference type="EMBL" id="WJXO01000001">
    <property type="protein sequence ID" value="MRN38599.1"/>
    <property type="molecule type" value="Genomic_DNA"/>
</dbReference>
<dbReference type="AlphaFoldDB" id="A0A7X2KZ21"/>
<protein>
    <submittedName>
        <fullName evidence="2">Uncharacterized protein</fullName>
    </submittedName>
</protein>
<gene>
    <name evidence="2" type="ORF">GJU80_08960</name>
</gene>
<dbReference type="RefSeq" id="WP_095502968.1">
    <property type="nucleotide sequence ID" value="NZ_WJXO01000001.1"/>
</dbReference>
<evidence type="ECO:0000313" key="2">
    <source>
        <dbReference type="EMBL" id="MRN38599.1"/>
    </source>
</evidence>
<evidence type="ECO:0000313" key="3">
    <source>
        <dbReference type="Proteomes" id="UP000486297"/>
    </source>
</evidence>
<keyword evidence="1" id="KW-0175">Coiled coil</keyword>
<keyword evidence="3" id="KW-1185">Reference proteome</keyword>